<dbReference type="RefSeq" id="WP_379272382.1">
    <property type="nucleotide sequence ID" value="NZ_JBHUGT010000010.1"/>
</dbReference>
<dbReference type="InterPro" id="IPR008920">
    <property type="entry name" value="TF_FadR/GntR_C"/>
</dbReference>
<dbReference type="InterPro" id="IPR011711">
    <property type="entry name" value="GntR_C"/>
</dbReference>
<dbReference type="PANTHER" id="PTHR43537:SF24">
    <property type="entry name" value="GLUCONATE OPERON TRANSCRIPTIONAL REPRESSOR"/>
    <property type="match status" value="1"/>
</dbReference>
<dbReference type="Pfam" id="PF07729">
    <property type="entry name" value="FCD"/>
    <property type="match status" value="1"/>
</dbReference>
<dbReference type="Proteomes" id="UP001597493">
    <property type="component" value="Unassembled WGS sequence"/>
</dbReference>
<proteinExistence type="predicted"/>
<evidence type="ECO:0000256" key="3">
    <source>
        <dbReference type="ARBA" id="ARBA00023163"/>
    </source>
</evidence>
<protein>
    <submittedName>
        <fullName evidence="5">GntR family transcriptional regulator</fullName>
    </submittedName>
</protein>
<dbReference type="Gene3D" id="1.10.10.10">
    <property type="entry name" value="Winged helix-like DNA-binding domain superfamily/Winged helix DNA-binding domain"/>
    <property type="match status" value="1"/>
</dbReference>
<dbReference type="Gene3D" id="1.20.120.530">
    <property type="entry name" value="GntR ligand-binding domain-like"/>
    <property type="match status" value="1"/>
</dbReference>
<evidence type="ECO:0000313" key="5">
    <source>
        <dbReference type="EMBL" id="MFD2660664.1"/>
    </source>
</evidence>
<accession>A0ABW5QWB0</accession>
<keyword evidence="1" id="KW-0805">Transcription regulation</keyword>
<reference evidence="6" key="1">
    <citation type="journal article" date="2019" name="Int. J. Syst. Evol. Microbiol.">
        <title>The Global Catalogue of Microorganisms (GCM) 10K type strain sequencing project: providing services to taxonomists for standard genome sequencing and annotation.</title>
        <authorList>
            <consortium name="The Broad Institute Genomics Platform"/>
            <consortium name="The Broad Institute Genome Sequencing Center for Infectious Disease"/>
            <person name="Wu L."/>
            <person name="Ma J."/>
        </authorList>
    </citation>
    <scope>NUCLEOTIDE SEQUENCE [LARGE SCALE GENOMIC DNA]</scope>
    <source>
        <strain evidence="6">TISTR 1827</strain>
    </source>
</reference>
<keyword evidence="3" id="KW-0804">Transcription</keyword>
<keyword evidence="2" id="KW-0238">DNA-binding</keyword>
<sequence length="228" mass="26044">MTMIRQYPASWLSGASLGEAVACELRLQIIRGTIPQDEVLSENRIAADFGISRSPVREALRTLAAEGLLELERMGAIVRGLDARDRKELYDVRYLIESFVQQQLAGQSNEGLLLRLGHIIDRMELASKHMDSVEFTFQDLSFHEAIITEARHNRILHLWKSIRQLVLTVMLITTENVFNEGEQRISYVIEKHRTLLECLRTGDAHVIEEAVRAYFADSRNTLDRSIPN</sequence>
<dbReference type="SUPFAM" id="SSF46785">
    <property type="entry name" value="Winged helix' DNA-binding domain"/>
    <property type="match status" value="1"/>
</dbReference>
<dbReference type="SUPFAM" id="SSF48008">
    <property type="entry name" value="GntR ligand-binding domain-like"/>
    <property type="match status" value="1"/>
</dbReference>
<evidence type="ECO:0000313" key="6">
    <source>
        <dbReference type="Proteomes" id="UP001597493"/>
    </source>
</evidence>
<evidence type="ECO:0000256" key="2">
    <source>
        <dbReference type="ARBA" id="ARBA00023125"/>
    </source>
</evidence>
<dbReference type="PRINTS" id="PR00035">
    <property type="entry name" value="HTHGNTR"/>
</dbReference>
<dbReference type="Pfam" id="PF00392">
    <property type="entry name" value="GntR"/>
    <property type="match status" value="1"/>
</dbReference>
<dbReference type="PROSITE" id="PS50949">
    <property type="entry name" value="HTH_GNTR"/>
    <property type="match status" value="1"/>
</dbReference>
<evidence type="ECO:0000259" key="4">
    <source>
        <dbReference type="PROSITE" id="PS50949"/>
    </source>
</evidence>
<dbReference type="InterPro" id="IPR000524">
    <property type="entry name" value="Tscrpt_reg_HTH_GntR"/>
</dbReference>
<name>A0ABW5QWB0_9BACL</name>
<dbReference type="InterPro" id="IPR036388">
    <property type="entry name" value="WH-like_DNA-bd_sf"/>
</dbReference>
<dbReference type="InterPro" id="IPR036390">
    <property type="entry name" value="WH_DNA-bd_sf"/>
</dbReference>
<dbReference type="EMBL" id="JBHUMY010000010">
    <property type="protein sequence ID" value="MFD2660664.1"/>
    <property type="molecule type" value="Genomic_DNA"/>
</dbReference>
<gene>
    <name evidence="5" type="ORF">ACFSW5_10435</name>
</gene>
<keyword evidence="6" id="KW-1185">Reference proteome</keyword>
<evidence type="ECO:0000256" key="1">
    <source>
        <dbReference type="ARBA" id="ARBA00023015"/>
    </source>
</evidence>
<dbReference type="SMART" id="SM00895">
    <property type="entry name" value="FCD"/>
    <property type="match status" value="1"/>
</dbReference>
<organism evidence="5 6">
    <name type="scientific">Paenibacillus thailandensis</name>
    <dbReference type="NCBI Taxonomy" id="393250"/>
    <lineage>
        <taxon>Bacteria</taxon>
        <taxon>Bacillati</taxon>
        <taxon>Bacillota</taxon>
        <taxon>Bacilli</taxon>
        <taxon>Bacillales</taxon>
        <taxon>Paenibacillaceae</taxon>
        <taxon>Paenibacillus</taxon>
    </lineage>
</organism>
<feature type="domain" description="HTH gntR-type" evidence="4">
    <location>
        <begin position="15"/>
        <end position="81"/>
    </location>
</feature>
<comment type="caution">
    <text evidence="5">The sequence shown here is derived from an EMBL/GenBank/DDBJ whole genome shotgun (WGS) entry which is preliminary data.</text>
</comment>
<dbReference type="SMART" id="SM00345">
    <property type="entry name" value="HTH_GNTR"/>
    <property type="match status" value="1"/>
</dbReference>
<dbReference type="PANTHER" id="PTHR43537">
    <property type="entry name" value="TRANSCRIPTIONAL REGULATOR, GNTR FAMILY"/>
    <property type="match status" value="1"/>
</dbReference>